<feature type="signal peptide" evidence="7">
    <location>
        <begin position="1"/>
        <end position="15"/>
    </location>
</feature>
<proteinExistence type="inferred from homology"/>
<keyword evidence="7" id="KW-0732">Signal</keyword>
<evidence type="ECO:0000313" key="9">
    <source>
        <dbReference type="EMBL" id="KEZ42900.1"/>
    </source>
</evidence>
<dbReference type="Pfam" id="PF00331">
    <property type="entry name" value="Glyco_hydro_10"/>
    <property type="match status" value="1"/>
</dbReference>
<name>A0A084G6D8_PSEDA</name>
<dbReference type="GO" id="GO:0031176">
    <property type="term" value="F:endo-1,4-beta-xylanase activity"/>
    <property type="evidence" value="ECO:0007669"/>
    <property type="project" value="UniProtKB-EC"/>
</dbReference>
<feature type="chain" id="PRO_5012339192" description="Beta-xylanase" evidence="7">
    <location>
        <begin position="16"/>
        <end position="328"/>
    </location>
</feature>
<dbReference type="Gene3D" id="3.20.20.80">
    <property type="entry name" value="Glycosidases"/>
    <property type="match status" value="1"/>
</dbReference>
<dbReference type="InterPro" id="IPR044846">
    <property type="entry name" value="GH10"/>
</dbReference>
<dbReference type="PANTHER" id="PTHR31490">
    <property type="entry name" value="GLYCOSYL HYDROLASE"/>
    <property type="match status" value="1"/>
</dbReference>
<comment type="similarity">
    <text evidence="1 6">Belongs to the glycosyl hydrolase 10 (cellulase F) family.</text>
</comment>
<organism evidence="9 10">
    <name type="scientific">Pseudallescheria apiosperma</name>
    <name type="common">Scedosporium apiospermum</name>
    <dbReference type="NCBI Taxonomy" id="563466"/>
    <lineage>
        <taxon>Eukaryota</taxon>
        <taxon>Fungi</taxon>
        <taxon>Dikarya</taxon>
        <taxon>Ascomycota</taxon>
        <taxon>Pezizomycotina</taxon>
        <taxon>Sordariomycetes</taxon>
        <taxon>Hypocreomycetidae</taxon>
        <taxon>Microascales</taxon>
        <taxon>Microascaceae</taxon>
        <taxon>Scedosporium</taxon>
    </lineage>
</organism>
<dbReference type="PROSITE" id="PS51760">
    <property type="entry name" value="GH10_2"/>
    <property type="match status" value="1"/>
</dbReference>
<accession>A0A084G6D8</accession>
<dbReference type="OMA" id="WGLNYPK"/>
<dbReference type="GO" id="GO:0000272">
    <property type="term" value="P:polysaccharide catabolic process"/>
    <property type="evidence" value="ECO:0007669"/>
    <property type="project" value="UniProtKB-KW"/>
</dbReference>
<dbReference type="GeneID" id="27724409"/>
<dbReference type="EC" id="3.2.1.8" evidence="6"/>
<dbReference type="InterPro" id="IPR001000">
    <property type="entry name" value="GH10_dom"/>
</dbReference>
<dbReference type="AlphaFoldDB" id="A0A084G6D8"/>
<dbReference type="Proteomes" id="UP000028545">
    <property type="component" value="Unassembled WGS sequence"/>
</dbReference>
<sequence length="328" mass="35983">MRSLLSLALLSLTTALLTKRQAETSLHRLFVARGKQYLGTITDQRLLLSDVNAAIITANFGQLTNENSLKWESVEPERGVFNFDEPDFVVDFAQENNIPMRGHTLVWHSQLPGYVQNITDAGELREVITEHITSVVGRYKGKMFAWDVVNEIFNENGTMRESVFFNVLGEEFVSLAFNTARAVDPDAKLFINDFNLDSANSNKTQAMVSSVKRWIAAGVPIDGIGSQTHLIQGLSAGVPGALEALASSGVEQIAVTELDIANAPPEEYTTVINACLNITSCVGVTVWGVSDKDSWRPGENPLLFDAEFNPKPAYDALVQDLCTDNCIL</sequence>
<comment type="catalytic activity">
    <reaction evidence="6">
        <text>Endohydrolysis of (1-&gt;4)-beta-D-xylosidic linkages in xylans.</text>
        <dbReference type="EC" id="3.2.1.8"/>
    </reaction>
</comment>
<dbReference type="InterPro" id="IPR017853">
    <property type="entry name" value="GH"/>
</dbReference>
<dbReference type="PRINTS" id="PR00134">
    <property type="entry name" value="GLHYDRLASE10"/>
</dbReference>
<dbReference type="VEuPathDB" id="FungiDB:SAPIO_CDS5337"/>
<keyword evidence="2 6" id="KW-0378">Hydrolase</keyword>
<dbReference type="PANTHER" id="PTHR31490:SF76">
    <property type="entry name" value="ENDO-1,4-BETA-XYLANASE C"/>
    <property type="match status" value="1"/>
</dbReference>
<dbReference type="SUPFAM" id="SSF51445">
    <property type="entry name" value="(Trans)glycosidases"/>
    <property type="match status" value="1"/>
</dbReference>
<keyword evidence="4 6" id="KW-0326">Glycosidase</keyword>
<dbReference type="HOGENOM" id="CLU_020161_5_0_1"/>
<dbReference type="KEGG" id="sapo:SAPIO_CDS5337"/>
<dbReference type="OrthoDB" id="3055998at2759"/>
<evidence type="ECO:0000256" key="6">
    <source>
        <dbReference type="RuleBase" id="RU361174"/>
    </source>
</evidence>
<evidence type="ECO:0000256" key="2">
    <source>
        <dbReference type="ARBA" id="ARBA00022801"/>
    </source>
</evidence>
<keyword evidence="5 6" id="KW-0624">Polysaccharide degradation</keyword>
<dbReference type="EMBL" id="JOWA01000098">
    <property type="protein sequence ID" value="KEZ42900.1"/>
    <property type="molecule type" value="Genomic_DNA"/>
</dbReference>
<evidence type="ECO:0000256" key="1">
    <source>
        <dbReference type="ARBA" id="ARBA00007495"/>
    </source>
</evidence>
<evidence type="ECO:0000256" key="3">
    <source>
        <dbReference type="ARBA" id="ARBA00023277"/>
    </source>
</evidence>
<comment type="caution">
    <text evidence="9">The sequence shown here is derived from an EMBL/GenBank/DDBJ whole genome shotgun (WGS) entry which is preliminary data.</text>
</comment>
<gene>
    <name evidence="9" type="ORF">SAPIO_CDS5337</name>
</gene>
<evidence type="ECO:0000313" key="10">
    <source>
        <dbReference type="Proteomes" id="UP000028545"/>
    </source>
</evidence>
<evidence type="ECO:0000256" key="5">
    <source>
        <dbReference type="ARBA" id="ARBA00023326"/>
    </source>
</evidence>
<protein>
    <recommendedName>
        <fullName evidence="6">Beta-xylanase</fullName>
        <ecNumber evidence="6">3.2.1.8</ecNumber>
    </recommendedName>
</protein>
<evidence type="ECO:0000259" key="8">
    <source>
        <dbReference type="PROSITE" id="PS51760"/>
    </source>
</evidence>
<evidence type="ECO:0000256" key="4">
    <source>
        <dbReference type="ARBA" id="ARBA00023295"/>
    </source>
</evidence>
<dbReference type="SMART" id="SM00633">
    <property type="entry name" value="Glyco_10"/>
    <property type="match status" value="1"/>
</dbReference>
<evidence type="ECO:0000256" key="7">
    <source>
        <dbReference type="SAM" id="SignalP"/>
    </source>
</evidence>
<dbReference type="RefSeq" id="XP_016642699.1">
    <property type="nucleotide sequence ID" value="XM_016787684.1"/>
</dbReference>
<keyword evidence="10" id="KW-1185">Reference proteome</keyword>
<keyword evidence="3 6" id="KW-0119">Carbohydrate metabolism</keyword>
<reference evidence="9 10" key="1">
    <citation type="journal article" date="2014" name="Genome Announc.">
        <title>Draft genome sequence of the pathogenic fungus Scedosporium apiospermum.</title>
        <authorList>
            <person name="Vandeputte P."/>
            <person name="Ghamrawi S."/>
            <person name="Rechenmann M."/>
            <person name="Iltis A."/>
            <person name="Giraud S."/>
            <person name="Fleury M."/>
            <person name="Thornton C."/>
            <person name="Delhaes L."/>
            <person name="Meyer W."/>
            <person name="Papon N."/>
            <person name="Bouchara J.P."/>
        </authorList>
    </citation>
    <scope>NUCLEOTIDE SEQUENCE [LARGE SCALE GENOMIC DNA]</scope>
    <source>
        <strain evidence="9 10">IHEM 14462</strain>
    </source>
</reference>
<feature type="domain" description="GH10" evidence="8">
    <location>
        <begin position="41"/>
        <end position="320"/>
    </location>
</feature>